<keyword evidence="6" id="KW-1185">Reference proteome</keyword>
<evidence type="ECO:0000256" key="1">
    <source>
        <dbReference type="ARBA" id="ARBA00022741"/>
    </source>
</evidence>
<evidence type="ECO:0000256" key="3">
    <source>
        <dbReference type="SAM" id="MobiDB-lite"/>
    </source>
</evidence>
<dbReference type="InterPro" id="IPR027417">
    <property type="entry name" value="P-loop_NTPase"/>
</dbReference>
<evidence type="ECO:0000313" key="6">
    <source>
        <dbReference type="Proteomes" id="UP001596203"/>
    </source>
</evidence>
<dbReference type="Pfam" id="PF13191">
    <property type="entry name" value="AAA_16"/>
    <property type="match status" value="1"/>
</dbReference>
<feature type="compositionally biased region" description="Low complexity" evidence="3">
    <location>
        <begin position="239"/>
        <end position="250"/>
    </location>
</feature>
<dbReference type="PANTHER" id="PTHR16305">
    <property type="entry name" value="TESTICULAR SOLUBLE ADENYLYL CYCLASE"/>
    <property type="match status" value="1"/>
</dbReference>
<evidence type="ECO:0000259" key="4">
    <source>
        <dbReference type="Pfam" id="PF13191"/>
    </source>
</evidence>
<protein>
    <submittedName>
        <fullName evidence="5">AAA family ATPase</fullName>
    </submittedName>
</protein>
<name>A0ABW1K467_9ACTN</name>
<feature type="region of interest" description="Disordered" evidence="3">
    <location>
        <begin position="222"/>
        <end position="291"/>
    </location>
</feature>
<evidence type="ECO:0000313" key="5">
    <source>
        <dbReference type="EMBL" id="MFC6015808.1"/>
    </source>
</evidence>
<evidence type="ECO:0000256" key="2">
    <source>
        <dbReference type="ARBA" id="ARBA00022840"/>
    </source>
</evidence>
<dbReference type="EMBL" id="JBHSPR010000007">
    <property type="protein sequence ID" value="MFC6015808.1"/>
    <property type="molecule type" value="Genomic_DNA"/>
</dbReference>
<accession>A0ABW1K467</accession>
<dbReference type="Proteomes" id="UP001596203">
    <property type="component" value="Unassembled WGS sequence"/>
</dbReference>
<dbReference type="InterPro" id="IPR041664">
    <property type="entry name" value="AAA_16"/>
</dbReference>
<sequence length="326" mass="35006">MLRGRVKERERLDELVLAVRDGLSGVLVLQGDAGIGKTALLDYAAGVAADLRVIRVAGVESEAGFPFATLHRLLIPYLKRRCALPPTQDRALRIACGLADGPPADRFLVGLAALTLLAEVAVQGPVLCCVDDAQWVDEESIGALAFVARRLHADGVGLVFAALPEPMPVGSRLEEHYLRQVREMPEPTQLWLLLAAAEPGGDLDYIRDAAVRHQCRWHAAPGRACPRACGTRSGGRASGPGAATRTSRSPPSRPPTSGPTWTCSTYPRSSSTATTTGSSRSRWAARRRRHGSKNATLTVYAGAPHGITDTHKQQLSEDLLAFLRTF</sequence>
<reference evidence="6" key="1">
    <citation type="journal article" date="2019" name="Int. J. Syst. Evol. Microbiol.">
        <title>The Global Catalogue of Microorganisms (GCM) 10K type strain sequencing project: providing services to taxonomists for standard genome sequencing and annotation.</title>
        <authorList>
            <consortium name="The Broad Institute Genomics Platform"/>
            <consortium name="The Broad Institute Genome Sequencing Center for Infectious Disease"/>
            <person name="Wu L."/>
            <person name="Ma J."/>
        </authorList>
    </citation>
    <scope>NUCLEOTIDE SEQUENCE [LARGE SCALE GENOMIC DNA]</scope>
    <source>
        <strain evidence="6">ZS-35-S2</strain>
    </source>
</reference>
<dbReference type="RefSeq" id="WP_377418382.1">
    <property type="nucleotide sequence ID" value="NZ_JBHSPR010000007.1"/>
</dbReference>
<keyword evidence="2" id="KW-0067">ATP-binding</keyword>
<organism evidence="5 6">
    <name type="scientific">Plantactinospora solaniradicis</name>
    <dbReference type="NCBI Taxonomy" id="1723736"/>
    <lineage>
        <taxon>Bacteria</taxon>
        <taxon>Bacillati</taxon>
        <taxon>Actinomycetota</taxon>
        <taxon>Actinomycetes</taxon>
        <taxon>Micromonosporales</taxon>
        <taxon>Micromonosporaceae</taxon>
        <taxon>Plantactinospora</taxon>
    </lineage>
</organism>
<proteinExistence type="predicted"/>
<dbReference type="SUPFAM" id="SSF52540">
    <property type="entry name" value="P-loop containing nucleoside triphosphate hydrolases"/>
    <property type="match status" value="1"/>
</dbReference>
<feature type="domain" description="Orc1-like AAA ATPase" evidence="4">
    <location>
        <begin position="2"/>
        <end position="153"/>
    </location>
</feature>
<gene>
    <name evidence="5" type="ORF">ACFP2T_06345</name>
</gene>
<dbReference type="PANTHER" id="PTHR16305:SF35">
    <property type="entry name" value="TRANSCRIPTIONAL ACTIVATOR DOMAIN"/>
    <property type="match status" value="1"/>
</dbReference>
<keyword evidence="1" id="KW-0547">Nucleotide-binding</keyword>
<feature type="compositionally biased region" description="Low complexity" evidence="3">
    <location>
        <begin position="268"/>
        <end position="282"/>
    </location>
</feature>
<comment type="caution">
    <text evidence="5">The sequence shown here is derived from an EMBL/GenBank/DDBJ whole genome shotgun (WGS) entry which is preliminary data.</text>
</comment>